<dbReference type="InterPro" id="IPR045088">
    <property type="entry name" value="ALAT1/2-like"/>
</dbReference>
<dbReference type="UniPathway" id="UPA00528">
    <property type="reaction ID" value="UER00586"/>
</dbReference>
<dbReference type="GO" id="GO:0009090">
    <property type="term" value="P:homoserine biosynthetic process"/>
    <property type="evidence" value="ECO:0007669"/>
    <property type="project" value="UniProtKB-ARBA"/>
</dbReference>
<feature type="compositionally biased region" description="Polar residues" evidence="15">
    <location>
        <begin position="164"/>
        <end position="173"/>
    </location>
</feature>
<evidence type="ECO:0000256" key="15">
    <source>
        <dbReference type="SAM" id="MobiDB-lite"/>
    </source>
</evidence>
<dbReference type="InterPro" id="IPR004839">
    <property type="entry name" value="Aminotransferase_I/II_large"/>
</dbReference>
<protein>
    <recommendedName>
        <fullName evidence="4">aspartate kinase</fullName>
        <ecNumber evidence="4">2.7.2.4</ecNumber>
    </recommendedName>
    <alternativeName>
        <fullName evidence="12">Glutamate pyruvate transaminase</fullName>
    </alternativeName>
    <alternativeName>
        <fullName evidence="13">Glutamic--alanine transaminase</fullName>
    </alternativeName>
    <alternativeName>
        <fullName evidence="14">Glutamic--pyruvic transaminase</fullName>
    </alternativeName>
</protein>
<evidence type="ECO:0000256" key="13">
    <source>
        <dbReference type="ARBA" id="ARBA00078532"/>
    </source>
</evidence>
<comment type="similarity">
    <text evidence="11">Belongs to the class-I pyridoxal-phosphate-dependent aminotransferase family. Alanine aminotransferase subfamily.</text>
</comment>
<dbReference type="InterPro" id="IPR001048">
    <property type="entry name" value="Asp/Glu/Uridylate_kinase"/>
</dbReference>
<evidence type="ECO:0000256" key="8">
    <source>
        <dbReference type="ARBA" id="ARBA00022777"/>
    </source>
</evidence>
<dbReference type="GeneID" id="39594070"/>
<keyword evidence="6" id="KW-0808">Transferase</keyword>
<comment type="subunit">
    <text evidence="3">Homodimer.</text>
</comment>
<evidence type="ECO:0000259" key="16">
    <source>
        <dbReference type="PROSITE" id="PS51671"/>
    </source>
</evidence>
<dbReference type="Pfam" id="PF22468">
    <property type="entry name" value="ACT_9"/>
    <property type="match status" value="1"/>
</dbReference>
<dbReference type="SUPFAM" id="SSF53633">
    <property type="entry name" value="Carbamate kinase-like"/>
    <property type="match status" value="1"/>
</dbReference>
<dbReference type="GO" id="GO:0030170">
    <property type="term" value="F:pyridoxal phosphate binding"/>
    <property type="evidence" value="ECO:0007669"/>
    <property type="project" value="InterPro"/>
</dbReference>
<dbReference type="InterPro" id="IPR002912">
    <property type="entry name" value="ACT_dom"/>
</dbReference>
<evidence type="ECO:0000256" key="3">
    <source>
        <dbReference type="ARBA" id="ARBA00011738"/>
    </source>
</evidence>
<dbReference type="FunFam" id="3.40.640.10:FF:000012">
    <property type="entry name" value="alanine aminotransferase 2"/>
    <property type="match status" value="1"/>
</dbReference>
<dbReference type="PROSITE" id="PS51671">
    <property type="entry name" value="ACT"/>
    <property type="match status" value="1"/>
</dbReference>
<dbReference type="Pfam" id="PF00155">
    <property type="entry name" value="Aminotran_1_2"/>
    <property type="match status" value="1"/>
</dbReference>
<dbReference type="RefSeq" id="XP_028474973.1">
    <property type="nucleotide sequence ID" value="XM_028624805.1"/>
</dbReference>
<dbReference type="Gene3D" id="1.10.287.1970">
    <property type="match status" value="1"/>
</dbReference>
<dbReference type="InterPro" id="IPR018042">
    <property type="entry name" value="Aspartate_kinase_CS"/>
</dbReference>
<evidence type="ECO:0000256" key="2">
    <source>
        <dbReference type="ARBA" id="ARBA00010122"/>
    </source>
</evidence>
<dbReference type="SUPFAM" id="SSF55021">
    <property type="entry name" value="ACT-like"/>
    <property type="match status" value="2"/>
</dbReference>
<keyword evidence="9" id="KW-0067">ATP-binding</keyword>
<feature type="domain" description="ACT" evidence="16">
    <location>
        <begin position="546"/>
        <end position="627"/>
    </location>
</feature>
<dbReference type="NCBIfam" id="TIGR00657">
    <property type="entry name" value="asp_kinases"/>
    <property type="match status" value="1"/>
</dbReference>
<keyword evidence="10" id="KW-0663">Pyridoxal phosphate</keyword>
<keyword evidence="8 17" id="KW-0418">Kinase</keyword>
<dbReference type="InterPro" id="IPR045865">
    <property type="entry name" value="ACT-like_dom_sf"/>
</dbReference>
<dbReference type="AlphaFoldDB" id="A0A427XM88"/>
<evidence type="ECO:0000256" key="1">
    <source>
        <dbReference type="ARBA" id="ARBA00001933"/>
    </source>
</evidence>
<dbReference type="InterPro" id="IPR015424">
    <property type="entry name" value="PyrdxlP-dep_Trfase"/>
</dbReference>
<dbReference type="FunFam" id="1.10.287.1970:FF:000001">
    <property type="entry name" value="Alanine aminotransferase 2"/>
    <property type="match status" value="1"/>
</dbReference>
<dbReference type="PANTHER" id="PTHR11751">
    <property type="entry name" value="ALANINE AMINOTRANSFERASE"/>
    <property type="match status" value="1"/>
</dbReference>
<dbReference type="GO" id="GO:0042853">
    <property type="term" value="P:L-alanine catabolic process"/>
    <property type="evidence" value="ECO:0007669"/>
    <property type="project" value="UniProtKB-UniPathway"/>
</dbReference>
<proteinExistence type="inferred from homology"/>
<name>A0A427XM88_9TREE</name>
<dbReference type="GO" id="GO:0004072">
    <property type="term" value="F:aspartate kinase activity"/>
    <property type="evidence" value="ECO:0007669"/>
    <property type="project" value="UniProtKB-EC"/>
</dbReference>
<keyword evidence="7" id="KW-0547">Nucleotide-binding</keyword>
<accession>A0A427XM88</accession>
<evidence type="ECO:0000256" key="10">
    <source>
        <dbReference type="ARBA" id="ARBA00022898"/>
    </source>
</evidence>
<dbReference type="GO" id="GO:0071266">
    <property type="term" value="P:'de novo' L-methionine biosynthetic process"/>
    <property type="evidence" value="ECO:0007669"/>
    <property type="project" value="UniProtKB-ARBA"/>
</dbReference>
<dbReference type="InterPro" id="IPR001341">
    <property type="entry name" value="Asp_kinase"/>
</dbReference>
<dbReference type="FunFam" id="3.30.2130.10:FF:000001">
    <property type="entry name" value="Bifunctional aspartokinase/homoserine dehydrogenase"/>
    <property type="match status" value="1"/>
</dbReference>
<evidence type="ECO:0000256" key="4">
    <source>
        <dbReference type="ARBA" id="ARBA00013059"/>
    </source>
</evidence>
<dbReference type="PANTHER" id="PTHR11751:SF29">
    <property type="entry name" value="ALANINE TRANSAMINASE"/>
    <property type="match status" value="1"/>
</dbReference>
<evidence type="ECO:0000313" key="18">
    <source>
        <dbReference type="Proteomes" id="UP000279236"/>
    </source>
</evidence>
<dbReference type="FunFam" id="3.90.1150.10:FF:000151">
    <property type="entry name" value="Alanine aminotransferase 2"/>
    <property type="match status" value="1"/>
</dbReference>
<dbReference type="Gene3D" id="3.30.2130.10">
    <property type="entry name" value="VC0802-like"/>
    <property type="match status" value="1"/>
</dbReference>
<evidence type="ECO:0000256" key="14">
    <source>
        <dbReference type="ARBA" id="ARBA00080525"/>
    </source>
</evidence>
<dbReference type="InterPro" id="IPR036393">
    <property type="entry name" value="AceGlu_kinase-like_sf"/>
</dbReference>
<keyword evidence="5" id="KW-0032">Aminotransferase</keyword>
<dbReference type="OrthoDB" id="4323675at2759"/>
<dbReference type="SUPFAM" id="SSF53383">
    <property type="entry name" value="PLP-dependent transferases"/>
    <property type="match status" value="1"/>
</dbReference>
<comment type="caution">
    <text evidence="17">The sequence shown here is derived from an EMBL/GenBank/DDBJ whole genome shotgun (WGS) entry which is preliminary data.</text>
</comment>
<dbReference type="GO" id="GO:0005524">
    <property type="term" value="F:ATP binding"/>
    <property type="evidence" value="ECO:0007669"/>
    <property type="project" value="UniProtKB-KW"/>
</dbReference>
<evidence type="ECO:0000313" key="17">
    <source>
        <dbReference type="EMBL" id="RSH79864.1"/>
    </source>
</evidence>
<comment type="cofactor">
    <cofactor evidence="1">
        <name>pyridoxal 5'-phosphate</name>
        <dbReference type="ChEBI" id="CHEBI:597326"/>
    </cofactor>
</comment>
<dbReference type="Gene3D" id="3.40.640.10">
    <property type="entry name" value="Type I PLP-dependent aspartate aminotransferase-like (Major domain)"/>
    <property type="match status" value="1"/>
</dbReference>
<dbReference type="PROSITE" id="PS00324">
    <property type="entry name" value="ASPARTOKINASE"/>
    <property type="match status" value="1"/>
</dbReference>
<dbReference type="GO" id="GO:0009088">
    <property type="term" value="P:threonine biosynthetic process"/>
    <property type="evidence" value="ECO:0007669"/>
    <property type="project" value="UniProtKB-ARBA"/>
</dbReference>
<evidence type="ECO:0000256" key="11">
    <source>
        <dbReference type="ARBA" id="ARBA00025785"/>
    </source>
</evidence>
<dbReference type="STRING" id="105984.A0A427XM88"/>
<sequence length="1099" mass="117938">MSVASSSGASTPTAYGDENLLRNSLDLPWVIQKYGGTSVGKSLDSITRIVEGVALAFRSYIPGNRVAVVCSARSTETKALGTTNLLLQASREALAPVSARSGSNASPSGYQTPLYPKRVGSGYFSASVLSSLSSLKDSRERAIVAEPSRSASPSPFQPIAGRSRSPTSDSGTETPAHVGDDPAWHATVDTIKRGHLDAARQALRAGPLRVELCDEIERDCEALRSFLNAANIIDEISPRSQDSIIGTGERLACKIVAAALRDRGIDSELVVLDSIVDAAMTSATDNALTASGDQGVAQLGQVFYDELSQRLGDRLRECGTRVPVVTGFFGPVPGSLLAQIGRGYTDLCAALCAVGVQASELQVWKEVDGIFTADPRKVKSARLVSSITPDEAAELTYYGSEVIHPFTMEQVIRAKIPIRIKNVDNPSGPGTIILPDQEFPVGLQTPLPTKEEARQHRLPTAVTIKDQIIVLNIHSNRKTISHGFLARIFGTLDRAGVVVDLISTSEVHVSMAMQAFLNPRRLERLKQDLEKIGDITISKDMAILSLVGRNMRNAIGSASLMFSALARAQINLEMISQGASEINISCVIANKDAAKALNVIHDSCLGDGIEDNGDGRHKALSVDSVNPSVLQVEYAVRGELSLKADGFAAQLARGEDLPFDRIIYANIGNPQEKELKQKPITYWRQVASLVEYPDLLDHPLADQLFPADVRTKAAQLVSEFGSVGAYTGSKGSPQIRQRVADWIERRDGVPSDPEQIYLVGGATPGVNMILDLALRPRDACLIPIPQYPLYTATLAHLQAHPVEYHLAEENGWALDLASLKAAVVGARANTSIRSLKALVVINPGNPTGSCLSEADMREIVQLCYDESLLLLADEVYQTNVYDPENKPFVSFKKVVRSMPAPINTSVELISLHSISKGVSGECGRRGGYLEAVNLDTEIEDLLQKMASVQLCPPVAGQVGVDLLVSPPQPGSPSYDQYIQETTDIHEGMKTRSKFMAERFNTMDGVSCQPADGAMYLFPSLRLPAPAVAAAKAAGKEADTFYALALLDATGICAVAGSGFGQKDGSYHLRVTTLTPGADEMMAKIEQFHAGFLQKYAAAA</sequence>
<dbReference type="GO" id="GO:0008483">
    <property type="term" value="F:transaminase activity"/>
    <property type="evidence" value="ECO:0007669"/>
    <property type="project" value="UniProtKB-KW"/>
</dbReference>
<evidence type="ECO:0000256" key="12">
    <source>
        <dbReference type="ARBA" id="ARBA00077894"/>
    </source>
</evidence>
<reference evidence="17 18" key="1">
    <citation type="submission" date="2018-11" db="EMBL/GenBank/DDBJ databases">
        <title>Genome sequence of Apiotrichum porosum DSM 27194.</title>
        <authorList>
            <person name="Aliyu H."/>
            <person name="Gorte O."/>
            <person name="Ochsenreither K."/>
        </authorList>
    </citation>
    <scope>NUCLEOTIDE SEQUENCE [LARGE SCALE GENOMIC DNA]</scope>
    <source>
        <strain evidence="17 18">DSM 27194</strain>
    </source>
</reference>
<feature type="region of interest" description="Disordered" evidence="15">
    <location>
        <begin position="143"/>
        <end position="183"/>
    </location>
</feature>
<dbReference type="EC" id="2.7.2.4" evidence="4"/>
<evidence type="ECO:0000256" key="5">
    <source>
        <dbReference type="ARBA" id="ARBA00022576"/>
    </source>
</evidence>
<dbReference type="InterPro" id="IPR015421">
    <property type="entry name" value="PyrdxlP-dep_Trfase_major"/>
</dbReference>
<dbReference type="CDD" id="cd00609">
    <property type="entry name" value="AAT_like"/>
    <property type="match status" value="1"/>
</dbReference>
<dbReference type="EMBL" id="RSCE01000009">
    <property type="protein sequence ID" value="RSH79864.1"/>
    <property type="molecule type" value="Genomic_DNA"/>
</dbReference>
<dbReference type="FunFam" id="3.40.1160.10:FF:000023">
    <property type="entry name" value="Probable aspartokinase"/>
    <property type="match status" value="1"/>
</dbReference>
<dbReference type="InterPro" id="IPR015422">
    <property type="entry name" value="PyrdxlP-dep_Trfase_small"/>
</dbReference>
<comment type="similarity">
    <text evidence="2">Belongs to the aspartokinase family.</text>
</comment>
<keyword evidence="18" id="KW-1185">Reference proteome</keyword>
<evidence type="ECO:0000256" key="9">
    <source>
        <dbReference type="ARBA" id="ARBA00022840"/>
    </source>
</evidence>
<dbReference type="Gene3D" id="3.90.1150.10">
    <property type="entry name" value="Aspartate Aminotransferase, domain 1"/>
    <property type="match status" value="1"/>
</dbReference>
<organism evidence="17 18">
    <name type="scientific">Apiotrichum porosum</name>
    <dbReference type="NCBI Taxonomy" id="105984"/>
    <lineage>
        <taxon>Eukaryota</taxon>
        <taxon>Fungi</taxon>
        <taxon>Dikarya</taxon>
        <taxon>Basidiomycota</taxon>
        <taxon>Agaricomycotina</taxon>
        <taxon>Tremellomycetes</taxon>
        <taxon>Trichosporonales</taxon>
        <taxon>Trichosporonaceae</taxon>
        <taxon>Apiotrichum</taxon>
    </lineage>
</organism>
<dbReference type="Pfam" id="PF00696">
    <property type="entry name" value="AA_kinase"/>
    <property type="match status" value="1"/>
</dbReference>
<evidence type="ECO:0000256" key="7">
    <source>
        <dbReference type="ARBA" id="ARBA00022741"/>
    </source>
</evidence>
<dbReference type="Proteomes" id="UP000279236">
    <property type="component" value="Unassembled WGS sequence"/>
</dbReference>
<dbReference type="Gene3D" id="3.40.1160.10">
    <property type="entry name" value="Acetylglutamate kinase-like"/>
    <property type="match status" value="1"/>
</dbReference>
<dbReference type="InterPro" id="IPR054352">
    <property type="entry name" value="ACT_Aspartokinase"/>
</dbReference>
<gene>
    <name evidence="17" type="primary">HOM3</name>
    <name evidence="17" type="ORF">EHS24_009527</name>
</gene>
<evidence type="ECO:0000256" key="6">
    <source>
        <dbReference type="ARBA" id="ARBA00022679"/>
    </source>
</evidence>